<dbReference type="GO" id="GO:0001731">
    <property type="term" value="P:formation of translation preinitiation complex"/>
    <property type="evidence" value="ECO:0007669"/>
    <property type="project" value="InterPro"/>
</dbReference>
<proteinExistence type="predicted"/>
<dbReference type="STRING" id="254877.A0A1V6SVY4"/>
<dbReference type="SUPFAM" id="SSF55159">
    <property type="entry name" value="eIF1-like"/>
    <property type="match status" value="1"/>
</dbReference>
<dbReference type="CDD" id="cd11608">
    <property type="entry name" value="eIF2D_C"/>
    <property type="match status" value="1"/>
</dbReference>
<organism evidence="3 4">
    <name type="scientific">Penicillium flavigenum</name>
    <dbReference type="NCBI Taxonomy" id="254877"/>
    <lineage>
        <taxon>Eukaryota</taxon>
        <taxon>Fungi</taxon>
        <taxon>Dikarya</taxon>
        <taxon>Ascomycota</taxon>
        <taxon>Pezizomycotina</taxon>
        <taxon>Eurotiomycetes</taxon>
        <taxon>Eurotiomycetidae</taxon>
        <taxon>Eurotiales</taxon>
        <taxon>Aspergillaceae</taxon>
        <taxon>Penicillium</taxon>
    </lineage>
</organism>
<feature type="compositionally biased region" description="Polar residues" evidence="1">
    <location>
        <begin position="274"/>
        <end position="287"/>
    </location>
</feature>
<dbReference type="SUPFAM" id="SSF88697">
    <property type="entry name" value="PUA domain-like"/>
    <property type="match status" value="1"/>
</dbReference>
<evidence type="ECO:0000313" key="4">
    <source>
        <dbReference type="Proteomes" id="UP000191342"/>
    </source>
</evidence>
<dbReference type="InterPro" id="IPR036877">
    <property type="entry name" value="SUI1_dom_sf"/>
</dbReference>
<evidence type="ECO:0000313" key="3">
    <source>
        <dbReference type="EMBL" id="OQE18156.1"/>
    </source>
</evidence>
<dbReference type="FunFam" id="3.10.400.20:FF:000008">
    <property type="entry name" value="RNA binding protein Ligatin/Tma64, putative"/>
    <property type="match status" value="1"/>
</dbReference>
<dbReference type="FunFam" id="3.30.780.10:FF:000008">
    <property type="entry name" value="eukaryotic translation initiation factor 2D"/>
    <property type="match status" value="1"/>
</dbReference>
<feature type="compositionally biased region" description="Low complexity" evidence="1">
    <location>
        <begin position="59"/>
        <end position="73"/>
    </location>
</feature>
<feature type="region of interest" description="Disordered" evidence="1">
    <location>
        <begin position="421"/>
        <end position="446"/>
    </location>
</feature>
<dbReference type="InterPro" id="IPR001950">
    <property type="entry name" value="SUI1"/>
</dbReference>
<dbReference type="Gene3D" id="3.30.780.10">
    <property type="entry name" value="SUI1-like domain"/>
    <property type="match status" value="1"/>
</dbReference>
<dbReference type="Pfam" id="PF01253">
    <property type="entry name" value="SUI1"/>
    <property type="match status" value="1"/>
</dbReference>
<reference evidence="4" key="1">
    <citation type="journal article" date="2017" name="Nat. Microbiol.">
        <title>Global analysis of biosynthetic gene clusters reveals vast potential of secondary metabolite production in Penicillium species.</title>
        <authorList>
            <person name="Nielsen J.C."/>
            <person name="Grijseels S."/>
            <person name="Prigent S."/>
            <person name="Ji B."/>
            <person name="Dainat J."/>
            <person name="Nielsen K.F."/>
            <person name="Frisvad J.C."/>
            <person name="Workman M."/>
            <person name="Nielsen J."/>
        </authorList>
    </citation>
    <scope>NUCLEOTIDE SEQUENCE [LARGE SCALE GENOMIC DNA]</scope>
    <source>
        <strain evidence="4">IBT 14082</strain>
    </source>
</reference>
<dbReference type="InterPro" id="IPR057429">
    <property type="entry name" value="WH_eIF2D"/>
</dbReference>
<dbReference type="PANTHER" id="PTHR12217:SF4">
    <property type="entry name" value="EUKARYOTIC TRANSLATION INITIATION FACTOR 2D"/>
    <property type="match status" value="1"/>
</dbReference>
<comment type="caution">
    <text evidence="3">The sequence shown here is derived from an EMBL/GenBank/DDBJ whole genome shotgun (WGS) entry which is preliminary data.</text>
</comment>
<dbReference type="Gene3D" id="3.10.400.20">
    <property type="match status" value="1"/>
</dbReference>
<dbReference type="InterPro" id="IPR015947">
    <property type="entry name" value="PUA-like_sf"/>
</dbReference>
<dbReference type="Pfam" id="PF25304">
    <property type="entry name" value="WHD_eIF2D"/>
    <property type="match status" value="1"/>
</dbReference>
<dbReference type="GO" id="GO:0003743">
    <property type="term" value="F:translation initiation factor activity"/>
    <property type="evidence" value="ECO:0007669"/>
    <property type="project" value="InterPro"/>
</dbReference>
<evidence type="ECO:0000259" key="2">
    <source>
        <dbReference type="PROSITE" id="PS50296"/>
    </source>
</evidence>
<evidence type="ECO:0000256" key="1">
    <source>
        <dbReference type="SAM" id="MobiDB-lite"/>
    </source>
</evidence>
<dbReference type="PANTHER" id="PTHR12217">
    <property type="entry name" value="EUKARYOTIC TRANSLATION INITIATION FACTOR 2D"/>
    <property type="match status" value="1"/>
</dbReference>
<gene>
    <name evidence="3" type="ORF">PENFLA_c022G00359</name>
</gene>
<dbReference type="InterPro" id="IPR039759">
    <property type="entry name" value="eIF2D_SUI1"/>
</dbReference>
<accession>A0A1V6SVY4</accession>
<dbReference type="InterPro" id="IPR048248">
    <property type="entry name" value="PUA_eIF2d-like"/>
</dbReference>
<dbReference type="Proteomes" id="UP000191342">
    <property type="component" value="Unassembled WGS sequence"/>
</dbReference>
<feature type="domain" description="SUI1" evidence="2">
    <location>
        <begin position="575"/>
        <end position="649"/>
    </location>
</feature>
<protein>
    <recommendedName>
        <fullName evidence="2">SUI1 domain-containing protein</fullName>
    </recommendedName>
</protein>
<feature type="region of interest" description="Disordered" evidence="1">
    <location>
        <begin position="52"/>
        <end position="76"/>
    </location>
</feature>
<name>A0A1V6SVY4_9EURO</name>
<sequence>MFKKKPTVIDLSPALPLQALLGIKNLSPLRSSDRRKIADQIIKDYQIPVTSNPTKADLSEPSTASAPASSLTSIRNSLLPDNTQTARFTTTAGPDLRELQGIVYVGTHPDGDERVLWFKLEHGPGADKRLYPTVYTLWHNPNLVPLLYTPEFVMGKLHGGADLMTPGLANEPPFPERAVKGAVVAVASVDKHTVPLFVGICEIDVSALGEVQGTKGHAVRGLHWEGDELWAWSSASLPGRPALEYLEGWDEDETEGVEEVEKQMEDLGIADDGATTTSRDIETPSNDPTASEEPVTEEEAPTTEKIDEAFVNAFVYALYKLKQDNPSATDHGLPLPITASALIANFTTPYLPVYTPQQAQHYNIKKTSWKNVKKFMKHLDKMKLVKTKDRSGQETVILDVDFEDHRVERFVPYRLPSPRALESTKATAPEDKRSAATDGSDPSVGQTITVQSLYRPSGKLMPTIFPALAASDTNNFYKYSDVSSHLDKYLESQNPPIISKENRRIISLNPFLANTIFNSSSTEDKGTLARGKVTRDGLLKRLMDDKTLLSPYHLILKTGQTIADVKPKAGSPPKVHVTLEKRTGSKTVTKVMTLEVFGIIPSLLAQELQKKCAGSTSVTQATGAPKGIMEVLVQGDQRKAIETALVRRGLKPQMIEVVDKTKKKK</sequence>
<dbReference type="OrthoDB" id="199771at2759"/>
<keyword evidence="4" id="KW-1185">Reference proteome</keyword>
<dbReference type="InterPro" id="IPR039757">
    <property type="entry name" value="EIF2D"/>
</dbReference>
<dbReference type="EMBL" id="MLQL01000022">
    <property type="protein sequence ID" value="OQE18156.1"/>
    <property type="molecule type" value="Genomic_DNA"/>
</dbReference>
<dbReference type="PROSITE" id="PS50296">
    <property type="entry name" value="SUI1"/>
    <property type="match status" value="1"/>
</dbReference>
<dbReference type="Pfam" id="PF26292">
    <property type="entry name" value="PUA_elF2D"/>
    <property type="match status" value="1"/>
</dbReference>
<dbReference type="AlphaFoldDB" id="A0A1V6SVY4"/>
<feature type="region of interest" description="Disordered" evidence="1">
    <location>
        <begin position="267"/>
        <end position="302"/>
    </location>
</feature>